<feature type="compositionally biased region" description="Low complexity" evidence="4">
    <location>
        <begin position="439"/>
        <end position="454"/>
    </location>
</feature>
<dbReference type="SMART" id="SM00423">
    <property type="entry name" value="PSI"/>
    <property type="match status" value="2"/>
</dbReference>
<evidence type="ECO:0000313" key="7">
    <source>
        <dbReference type="Proteomes" id="UP000692954"/>
    </source>
</evidence>
<feature type="compositionally biased region" description="Basic and acidic residues" evidence="4">
    <location>
        <begin position="529"/>
        <end position="554"/>
    </location>
</feature>
<evidence type="ECO:0000256" key="3">
    <source>
        <dbReference type="ARBA" id="ARBA00023180"/>
    </source>
</evidence>
<comment type="caution">
    <text evidence="6">The sequence shown here is derived from an EMBL/GenBank/DDBJ whole genome shotgun (WGS) entry which is preliminary data.</text>
</comment>
<dbReference type="InterPro" id="IPR002165">
    <property type="entry name" value="Plexin_repeat"/>
</dbReference>
<protein>
    <recommendedName>
        <fullName evidence="5">PSI domain-containing protein</fullName>
    </recommendedName>
</protein>
<evidence type="ECO:0000313" key="6">
    <source>
        <dbReference type="EMBL" id="CAD8079055.1"/>
    </source>
</evidence>
<sequence>MLRIVLFIQFLNFIDEGLRQSGDIQMIFVNGKKDQILVKQKRFAQLRSMPELSEDDEGGDDGGGDDGGDDEIQAGGGGGPSLGGLSGGNPRDAETEENLRLDAWSIIRNLDEFMIVQNQRLMDALYGDAIEQNEEMEELIYDLTDNIDHWTYRIYSKFQKTNLALEDSRYTSAKTAIIAIDSQIRKANQQLKIYYGQLYRLQDQIPDEEEQCAQFYTCKECLTNEGCGWCPLNDKCVVGDENGPLFQQCQYYNYQFCQGKQCLKYSTCNTCLSDSECGWCQVDEDNIKVCLQQPRNFQGCPEGHWYHIAGESFACPFKSQKQKMEEDVPSHKFWMRPKAKPPQCKPVDSAMKAKIQKERQQYNDKSEYKPDQNRNKEVQLNFKNTLQQKVVQLKNLVEELIERRDDIQAWLDEYMKTRGIEPSEPVENQDQDAGEESPQENQEQQQDSSSSQGQAGNNKVQVKKEKKSKKKVVQIIAEETASPEEELMPEGMQEEQQEEVLEQGEEDVEYVFETSKEYKVDIREIHVERQKTKKVDKEEIEDKKYKDQGDRDIEGDLDTDYYQDYYKQRKKHFRDFEKYYPK</sequence>
<dbReference type="OrthoDB" id="263283at2759"/>
<organism evidence="6 7">
    <name type="scientific">Paramecium sonneborni</name>
    <dbReference type="NCBI Taxonomy" id="65129"/>
    <lineage>
        <taxon>Eukaryota</taxon>
        <taxon>Sar</taxon>
        <taxon>Alveolata</taxon>
        <taxon>Ciliophora</taxon>
        <taxon>Intramacronucleata</taxon>
        <taxon>Oligohymenophorea</taxon>
        <taxon>Peniculida</taxon>
        <taxon>Parameciidae</taxon>
        <taxon>Paramecium</taxon>
    </lineage>
</organism>
<feature type="domain" description="PSI" evidence="5">
    <location>
        <begin position="211"/>
        <end position="250"/>
    </location>
</feature>
<feature type="compositionally biased region" description="Acidic residues" evidence="4">
    <location>
        <begin position="481"/>
        <end position="504"/>
    </location>
</feature>
<proteinExistence type="predicted"/>
<feature type="region of interest" description="Disordered" evidence="4">
    <location>
        <begin position="529"/>
        <end position="556"/>
    </location>
</feature>
<feature type="compositionally biased region" description="Acidic residues" evidence="4">
    <location>
        <begin position="427"/>
        <end position="438"/>
    </location>
</feature>
<keyword evidence="3" id="KW-0325">Glycoprotein</keyword>
<keyword evidence="7" id="KW-1185">Reference proteome</keyword>
<evidence type="ECO:0000256" key="1">
    <source>
        <dbReference type="ARBA" id="ARBA00004370"/>
    </source>
</evidence>
<reference evidence="6" key="1">
    <citation type="submission" date="2021-01" db="EMBL/GenBank/DDBJ databases">
        <authorList>
            <consortium name="Genoscope - CEA"/>
            <person name="William W."/>
        </authorList>
    </citation>
    <scope>NUCLEOTIDE SEQUENCE</scope>
</reference>
<dbReference type="Pfam" id="PF01437">
    <property type="entry name" value="PSI"/>
    <property type="match status" value="1"/>
</dbReference>
<dbReference type="Proteomes" id="UP000692954">
    <property type="component" value="Unassembled WGS sequence"/>
</dbReference>
<evidence type="ECO:0000256" key="4">
    <source>
        <dbReference type="SAM" id="MobiDB-lite"/>
    </source>
</evidence>
<dbReference type="EMBL" id="CAJJDN010000038">
    <property type="protein sequence ID" value="CAD8079055.1"/>
    <property type="molecule type" value="Genomic_DNA"/>
</dbReference>
<dbReference type="AlphaFoldDB" id="A0A8S1MQK2"/>
<accession>A0A8S1MQK2</accession>
<feature type="domain" description="PSI" evidence="5">
    <location>
        <begin position="261"/>
        <end position="316"/>
    </location>
</feature>
<feature type="compositionally biased region" description="Gly residues" evidence="4">
    <location>
        <begin position="74"/>
        <end position="87"/>
    </location>
</feature>
<feature type="compositionally biased region" description="Acidic residues" evidence="4">
    <location>
        <begin position="52"/>
        <end position="72"/>
    </location>
</feature>
<evidence type="ECO:0000256" key="2">
    <source>
        <dbReference type="ARBA" id="ARBA00023136"/>
    </source>
</evidence>
<feature type="region of interest" description="Disordered" evidence="4">
    <location>
        <begin position="48"/>
        <end position="94"/>
    </location>
</feature>
<keyword evidence="2" id="KW-0472">Membrane</keyword>
<comment type="subcellular location">
    <subcellularLocation>
        <location evidence="1">Membrane</location>
    </subcellularLocation>
</comment>
<feature type="region of interest" description="Disordered" evidence="4">
    <location>
        <begin position="418"/>
        <end position="504"/>
    </location>
</feature>
<gene>
    <name evidence="6" type="ORF">PSON_ATCC_30995.1.T0380259</name>
</gene>
<evidence type="ECO:0000259" key="5">
    <source>
        <dbReference type="SMART" id="SM00423"/>
    </source>
</evidence>
<dbReference type="GO" id="GO:0016020">
    <property type="term" value="C:membrane"/>
    <property type="evidence" value="ECO:0007669"/>
    <property type="project" value="UniProtKB-SubCell"/>
</dbReference>
<dbReference type="InterPro" id="IPR016201">
    <property type="entry name" value="PSI"/>
</dbReference>
<name>A0A8S1MQK2_9CILI</name>